<organism evidence="3 4">
    <name type="scientific">Paraburkholderia steynii</name>
    <dbReference type="NCBI Taxonomy" id="1245441"/>
    <lineage>
        <taxon>Bacteria</taxon>
        <taxon>Pseudomonadati</taxon>
        <taxon>Pseudomonadota</taxon>
        <taxon>Betaproteobacteria</taxon>
        <taxon>Burkholderiales</taxon>
        <taxon>Burkholderiaceae</taxon>
        <taxon>Paraburkholderia</taxon>
    </lineage>
</organism>
<sequence length="664" mass="76735">MNRVRSQTETIARLCKEGVALNIPSYQRPYVWPAEDVEKLLTDIAAASLDQQPHYYIGTLISSRSRAHANPEAEYSYELIDGQQRSTTLTLLALAFRERLPNHALAAMTRLGAQPRLTFMIREQAQAFLAKEADLQPDTQLDNAALASPYLSHLHQGLKAARQRLKQMADAGQDLGALADYLYEKVVWVNNIVPAGMNLNRLFTRINTGGVQLEQSDILKAQLLRKIHRHKRRYDAIWQACENLNNYFERNVRQLFPHSDWQKLRFDALAQFDAERFRQEENDQAETIGQTLAELAAEVDVQLGPEHGPAETPSAKEDDNTVYCRSIIGFPLLLMHTYRIFRAERKEGDISCRLNAARFGECFDDFVQNGNEADAIAFIECLWRVRYQFDRWVAKWLQRDDDVEHLHLGSVTLSESKGVKRLSRFYPELTPDLVQLQAVRNFTGERSAQYWLSPFLALMMKRTPVTNGDASNELKSMDIALRELERIDNVLSLAQNTQKEASFALLCGQKSECDPPAEIEDHLRKPLGTGFAHYWFQKLEYVLWKRRDKLPFLDEKRWRDFRIASKNSVEHVHPQQHEYREEQLEPDILNSFGNLVLLSPGENSSYSNQDPEKKRVDFERKLTYDALKLAHIFHLMGKEQWNAAKIERHRQSMLELLLQHYQAG</sequence>
<evidence type="ECO:0008006" key="5">
    <source>
        <dbReference type="Google" id="ProtNLM"/>
    </source>
</evidence>
<evidence type="ECO:0000259" key="1">
    <source>
        <dbReference type="Pfam" id="PF03235"/>
    </source>
</evidence>
<dbReference type="EMBL" id="FNDI01000005">
    <property type="protein sequence ID" value="SDH56241.1"/>
    <property type="molecule type" value="Genomic_DNA"/>
</dbReference>
<dbReference type="RefSeq" id="WP_091778091.1">
    <property type="nucleotide sequence ID" value="NZ_FNDI01000005.1"/>
</dbReference>
<keyword evidence="4" id="KW-1185">Reference proteome</keyword>
<evidence type="ECO:0000259" key="2">
    <source>
        <dbReference type="Pfam" id="PF07510"/>
    </source>
</evidence>
<feature type="domain" description="GmrSD restriction endonucleases C-terminal" evidence="2">
    <location>
        <begin position="524"/>
        <end position="655"/>
    </location>
</feature>
<dbReference type="Pfam" id="PF07510">
    <property type="entry name" value="GmrSD_C"/>
    <property type="match status" value="1"/>
</dbReference>
<dbReference type="InterPro" id="IPR011089">
    <property type="entry name" value="GmrSD_C"/>
</dbReference>
<proteinExistence type="predicted"/>
<protein>
    <recommendedName>
        <fullName evidence="5">DUF262 domain-containing protein</fullName>
    </recommendedName>
</protein>
<evidence type="ECO:0000313" key="3">
    <source>
        <dbReference type="EMBL" id="SDH56241.1"/>
    </source>
</evidence>
<evidence type="ECO:0000313" key="4">
    <source>
        <dbReference type="Proteomes" id="UP000198900"/>
    </source>
</evidence>
<gene>
    <name evidence="3" type="ORF">SAMN04487926_105308</name>
</gene>
<dbReference type="Proteomes" id="UP000198900">
    <property type="component" value="Unassembled WGS sequence"/>
</dbReference>
<dbReference type="PANTHER" id="PTHR35149">
    <property type="entry name" value="SLL5132 PROTEIN"/>
    <property type="match status" value="1"/>
</dbReference>
<dbReference type="AlphaFoldDB" id="A0A7Z7B4I6"/>
<dbReference type="PANTHER" id="PTHR35149:SF2">
    <property type="entry name" value="DUF262 DOMAIN-CONTAINING PROTEIN"/>
    <property type="match status" value="1"/>
</dbReference>
<comment type="caution">
    <text evidence="3">The sequence shown here is derived from an EMBL/GenBank/DDBJ whole genome shotgun (WGS) entry which is preliminary data.</text>
</comment>
<dbReference type="InterPro" id="IPR004919">
    <property type="entry name" value="GmrSD_N"/>
</dbReference>
<reference evidence="3" key="1">
    <citation type="submission" date="2016-10" db="EMBL/GenBank/DDBJ databases">
        <authorList>
            <person name="Varghese N."/>
            <person name="Submissions S."/>
        </authorList>
    </citation>
    <scope>NUCLEOTIDE SEQUENCE [LARGE SCALE GENOMIC DNA]</scope>
    <source>
        <strain evidence="3">YR281</strain>
    </source>
</reference>
<name>A0A7Z7B4I6_9BURK</name>
<feature type="domain" description="GmrSD restriction endonucleases N-terminal" evidence="1">
    <location>
        <begin position="21"/>
        <end position="224"/>
    </location>
</feature>
<accession>A0A7Z7B4I6</accession>
<dbReference type="Pfam" id="PF03235">
    <property type="entry name" value="GmrSD_N"/>
    <property type="match status" value="1"/>
</dbReference>